<evidence type="ECO:0000313" key="3">
    <source>
        <dbReference type="EMBL" id="CAK05963.1"/>
    </source>
</evidence>
<reference evidence="3 4" key="1">
    <citation type="journal article" date="2006" name="Genome Biol.">
        <title>The genome of Rhizobium leguminosarum has recognizable core and accessory components.</title>
        <authorList>
            <person name="Young J.W."/>
            <person name="Crossman L.C."/>
            <person name="Johnston A.W.B."/>
            <person name="Thomson N.R."/>
            <person name="Ghazoui Z.F."/>
            <person name="Hull K.H."/>
            <person name="Wexler M."/>
            <person name="Curson A.R.J."/>
            <person name="Todd J.D."/>
            <person name="Poole P.S."/>
            <person name="Mauchline T.H."/>
            <person name="East A.K."/>
            <person name="Quail M.A."/>
            <person name="Churcher C."/>
            <person name="Arrowsmith C."/>
            <person name="Cherevach A."/>
            <person name="Chillingworth T."/>
            <person name="Clarke K."/>
            <person name="Cronin A."/>
            <person name="Davis P."/>
            <person name="Fraser A."/>
            <person name="Hance Z."/>
            <person name="Hauser H."/>
            <person name="Jagels K."/>
            <person name="Moule S."/>
            <person name="Mungall K."/>
            <person name="Norbertczak H."/>
            <person name="Rabbinowitsch E."/>
            <person name="Sanders M."/>
            <person name="Simmonds M."/>
            <person name="Whitehead S."/>
            <person name="Parkhill J."/>
        </authorList>
    </citation>
    <scope>NUCLEOTIDE SEQUENCE [LARGE SCALE GENOMIC DNA]</scope>
    <source>
        <strain evidence="4">DSM 114642 / LMG 32736 / 3841</strain>
    </source>
</reference>
<dbReference type="EMBL" id="AM236080">
    <property type="protein sequence ID" value="CAK05963.1"/>
    <property type="molecule type" value="Genomic_DNA"/>
</dbReference>
<dbReference type="eggNOG" id="ENOG50318X6">
    <property type="taxonomic scope" value="Bacteria"/>
</dbReference>
<proteinExistence type="predicted"/>
<dbReference type="KEGG" id="rle:RL0470"/>
<accession>Q1MM39</accession>
<dbReference type="HOGENOM" id="CLU_2331741_0_0_5"/>
<feature type="signal peptide" evidence="2">
    <location>
        <begin position="1"/>
        <end position="28"/>
    </location>
</feature>
<keyword evidence="2" id="KW-0732">Signal</keyword>
<feature type="region of interest" description="Disordered" evidence="1">
    <location>
        <begin position="30"/>
        <end position="80"/>
    </location>
</feature>
<protein>
    <submittedName>
        <fullName evidence="3">Hypothetical exported protein</fullName>
    </submittedName>
</protein>
<gene>
    <name evidence="3" type="ordered locus">RL0470</name>
</gene>
<evidence type="ECO:0000256" key="1">
    <source>
        <dbReference type="SAM" id="MobiDB-lite"/>
    </source>
</evidence>
<dbReference type="AlphaFoldDB" id="Q1MM39"/>
<feature type="chain" id="PRO_5004194118" evidence="2">
    <location>
        <begin position="29"/>
        <end position="102"/>
    </location>
</feature>
<keyword evidence="4" id="KW-1185">Reference proteome</keyword>
<evidence type="ECO:0000256" key="2">
    <source>
        <dbReference type="SAM" id="SignalP"/>
    </source>
</evidence>
<dbReference type="EnsemblBacteria" id="CAK05963">
    <property type="protein sequence ID" value="CAK05963"/>
    <property type="gene ID" value="RL0470"/>
</dbReference>
<sequence>MMTTTFKTGLMAAAFGAILGLSAFSATAAPLQSSATEQGAAERPVASQETKVEHDRRTTGSIGDRASETSGRMTPYMMNPKKPLKMDCKLGFNPGSGSSCNY</sequence>
<organism evidence="3 4">
    <name type="scientific">Rhizobium johnstonii (strain DSM 114642 / LMG 32736 / 3841)</name>
    <name type="common">Rhizobium leguminosarum bv. viciae</name>
    <dbReference type="NCBI Taxonomy" id="216596"/>
    <lineage>
        <taxon>Bacteria</taxon>
        <taxon>Pseudomonadati</taxon>
        <taxon>Pseudomonadota</taxon>
        <taxon>Alphaproteobacteria</taxon>
        <taxon>Hyphomicrobiales</taxon>
        <taxon>Rhizobiaceae</taxon>
        <taxon>Rhizobium/Agrobacterium group</taxon>
        <taxon>Rhizobium</taxon>
        <taxon>Rhizobium johnstonii</taxon>
    </lineage>
</organism>
<dbReference type="Proteomes" id="UP000006575">
    <property type="component" value="Chromosome"/>
</dbReference>
<name>Q1MM39_RHIJ3</name>
<evidence type="ECO:0000313" key="4">
    <source>
        <dbReference type="Proteomes" id="UP000006575"/>
    </source>
</evidence>